<feature type="domain" description="DUF2207" evidence="1">
    <location>
        <begin position="42"/>
        <end position="193"/>
    </location>
</feature>
<reference evidence="3 4" key="1">
    <citation type="submission" date="2016-01" db="EMBL/GenBank/DDBJ databases">
        <authorList>
            <person name="Oliw E.H."/>
        </authorList>
    </citation>
    <scope>NUCLEOTIDE SEQUENCE [LARGE SCALE GENOMIC DNA]</scope>
    <source>
        <strain evidence="3 4">KA00635</strain>
    </source>
</reference>
<dbReference type="AlphaFoldDB" id="A0A133XZH8"/>
<comment type="caution">
    <text evidence="3">The sequence shown here is derived from an EMBL/GenBank/DDBJ whole genome shotgun (WGS) entry which is preliminary data.</text>
</comment>
<feature type="domain" description="Predicted membrane protein YciQ-like C-terminal" evidence="2">
    <location>
        <begin position="467"/>
        <end position="529"/>
    </location>
</feature>
<dbReference type="InterPro" id="IPR018702">
    <property type="entry name" value="DUF2207"/>
</dbReference>
<evidence type="ECO:0000259" key="1">
    <source>
        <dbReference type="Pfam" id="PF09972"/>
    </source>
</evidence>
<evidence type="ECO:0000313" key="3">
    <source>
        <dbReference type="EMBL" id="KXB36359.1"/>
    </source>
</evidence>
<dbReference type="OrthoDB" id="46834at2"/>
<dbReference type="PATRIC" id="fig|87541.4.peg.859"/>
<organism evidence="3 4">
    <name type="scientific">Aerococcus christensenii</name>
    <dbReference type="NCBI Taxonomy" id="87541"/>
    <lineage>
        <taxon>Bacteria</taxon>
        <taxon>Bacillati</taxon>
        <taxon>Bacillota</taxon>
        <taxon>Bacilli</taxon>
        <taxon>Lactobacillales</taxon>
        <taxon>Aerococcaceae</taxon>
        <taxon>Aerococcus</taxon>
    </lineage>
</organism>
<evidence type="ECO:0008006" key="5">
    <source>
        <dbReference type="Google" id="ProtNLM"/>
    </source>
</evidence>
<dbReference type="InterPro" id="IPR048389">
    <property type="entry name" value="YciQ-like_C"/>
</dbReference>
<dbReference type="Pfam" id="PF20990">
    <property type="entry name" value="DUF2207_C"/>
    <property type="match status" value="1"/>
</dbReference>
<accession>A0A133XZH8</accession>
<evidence type="ECO:0000259" key="2">
    <source>
        <dbReference type="Pfam" id="PF20990"/>
    </source>
</evidence>
<dbReference type="STRING" id="87541.AWM71_00655"/>
<name>A0A133XZH8_9LACT</name>
<evidence type="ECO:0000313" key="4">
    <source>
        <dbReference type="Proteomes" id="UP000070422"/>
    </source>
</evidence>
<sequence>MVKKARLKRYLGFRRIFLCLVGILVLFCNPFEEGKADRQQKIHSIDVSAVLEEDGTATITEDWEVTAQKGTELYKPLRLEKEQSLLSYQVEMDGQAFQETKNWKVKGNFQEKAYRYGRNENKELNWGISQYGRHRYRLIYRVSNFVMQTKTKQMIYWRFIPDQMSAPPRSIQIRIRSTKGPLDAKNNRVWAFGFQGEVHFVEGQVVAKSSKALTKENSGIILLGLPEGTFKTTWMSDKTFDDYVKEAFRGSQYNYEDYDATKAASDIRKLPRKKLPKRLKYGILVGGICLLVVAVGKIWQSIKVKQAIQKWYPKFSQLQKKYKGQYERQLPTKDIFSAYCLLEAMSVKKLEANCFTAMILSLVHQGALTLVAKEGTLKKQFIFQVNLNFEMDPEDVRYPLWQVFSQASDQEGRLTDKAFKAYCEEDDEGRSVMSKIKSYSLKQCKEAGWMNKHLYVSECPSDLDLANRNVLDPLTEEGMQARDLWVKFANYLTDFSLLNERGAAEVAIWDQLLIGAAFLGIAKEVEAEFAKVYPKFRELSVYQTSEISFEDYYVMSYIMWQDYYIATQPTFTSAMSGGGGGFSSFGGGSGAFGGGSGGGFR</sequence>
<gene>
    <name evidence="3" type="ORF">HMPREF3187_00868</name>
</gene>
<dbReference type="EMBL" id="LSCQ01000043">
    <property type="protein sequence ID" value="KXB36359.1"/>
    <property type="molecule type" value="Genomic_DNA"/>
</dbReference>
<dbReference type="Pfam" id="PF09972">
    <property type="entry name" value="DUF2207"/>
    <property type="match status" value="1"/>
</dbReference>
<dbReference type="Proteomes" id="UP000070422">
    <property type="component" value="Unassembled WGS sequence"/>
</dbReference>
<proteinExistence type="predicted"/>
<protein>
    <recommendedName>
        <fullName evidence="5">DUF2207 domain-containing protein</fullName>
    </recommendedName>
</protein>